<feature type="binding site" evidence="5">
    <location>
        <begin position="26"/>
        <end position="30"/>
    </location>
    <ligand>
        <name>ATP</name>
        <dbReference type="ChEBI" id="CHEBI:30616"/>
    </ligand>
</feature>
<feature type="binding site" evidence="5">
    <location>
        <begin position="176"/>
        <end position="180"/>
    </location>
    <ligand>
        <name>ATP</name>
        <dbReference type="ChEBI" id="CHEBI:30616"/>
    </ligand>
</feature>
<evidence type="ECO:0000256" key="5">
    <source>
        <dbReference type="PROSITE-ProRule" id="PRU00843"/>
    </source>
</evidence>
<accession>A0A1H0M4M5</accession>
<dbReference type="RefSeq" id="WP_074570514.1">
    <property type="nucleotide sequence ID" value="NZ_FNJQ01000001.1"/>
</dbReference>
<keyword evidence="2 5" id="KW-0547">Nucleotide-binding</keyword>
<evidence type="ECO:0000256" key="1">
    <source>
        <dbReference type="ARBA" id="ARBA00022679"/>
    </source>
</evidence>
<evidence type="ECO:0000313" key="7">
    <source>
        <dbReference type="EMBL" id="SDO75442.1"/>
    </source>
</evidence>
<evidence type="ECO:0000256" key="4">
    <source>
        <dbReference type="ARBA" id="ARBA00022840"/>
    </source>
</evidence>
<gene>
    <name evidence="7" type="ORF">SAMN05216366_10129</name>
</gene>
<dbReference type="InterPro" id="IPR023660">
    <property type="entry name" value="Arg_Kinase"/>
</dbReference>
<proteinExistence type="inferred from homology"/>
<organism evidence="7 8">
    <name type="scientific">Selenomonas ruminantium</name>
    <dbReference type="NCBI Taxonomy" id="971"/>
    <lineage>
        <taxon>Bacteria</taxon>
        <taxon>Bacillati</taxon>
        <taxon>Bacillota</taxon>
        <taxon>Negativicutes</taxon>
        <taxon>Selenomonadales</taxon>
        <taxon>Selenomonadaceae</taxon>
        <taxon>Selenomonas</taxon>
    </lineage>
</organism>
<comment type="caution">
    <text evidence="5">Lacks conserved residue(s) required for the propagation of feature annotation.</text>
</comment>
<dbReference type="GO" id="GO:0046314">
    <property type="term" value="P:phosphocreatine biosynthetic process"/>
    <property type="evidence" value="ECO:0007669"/>
    <property type="project" value="InterPro"/>
</dbReference>
<evidence type="ECO:0000313" key="8">
    <source>
        <dbReference type="Proteomes" id="UP000182412"/>
    </source>
</evidence>
<reference evidence="7 8" key="1">
    <citation type="submission" date="2016-10" db="EMBL/GenBank/DDBJ databases">
        <authorList>
            <person name="de Groot N.N."/>
        </authorList>
    </citation>
    <scope>NUCLEOTIDE SEQUENCE [LARGE SCALE GENOMIC DNA]</scope>
    <source>
        <strain evidence="7 8">S137</strain>
    </source>
</reference>
<feature type="domain" description="Phosphagen kinase C-terminal" evidence="6">
    <location>
        <begin position="23"/>
        <end position="254"/>
    </location>
</feature>
<dbReference type="InterPro" id="IPR022414">
    <property type="entry name" value="ATP-guanido_PTrfase_cat"/>
</dbReference>
<dbReference type="InterPro" id="IPR000749">
    <property type="entry name" value="ATP-guanido_PTrfase"/>
</dbReference>
<dbReference type="InterPro" id="IPR014746">
    <property type="entry name" value="Gln_synth/guanido_kin_cat_dom"/>
</dbReference>
<dbReference type="CDD" id="cd07930">
    <property type="entry name" value="bacterial_phosphagen_kinase"/>
    <property type="match status" value="1"/>
</dbReference>
<dbReference type="Pfam" id="PF00217">
    <property type="entry name" value="ATP-gua_Ptrans"/>
    <property type="match status" value="1"/>
</dbReference>
<keyword evidence="3 5" id="KW-0418">Kinase</keyword>
<dbReference type="Gene3D" id="3.30.590.10">
    <property type="entry name" value="Glutamine synthetase/guanido kinase, catalytic domain"/>
    <property type="match status" value="1"/>
</dbReference>
<feature type="binding site" evidence="5">
    <location>
        <position position="125"/>
    </location>
    <ligand>
        <name>ATP</name>
        <dbReference type="ChEBI" id="CHEBI:30616"/>
    </ligand>
</feature>
<evidence type="ECO:0000256" key="2">
    <source>
        <dbReference type="ARBA" id="ARBA00022741"/>
    </source>
</evidence>
<sequence length="359" mass="40606">MLEQLLQDSSLCWLKPAEADGDVVLASRILLSRNLRDLPFPNRASLSELKLVEDRLAAVMPELSQVTGEELVGVEMEKLSHLQREVLREKQLISENLLRNPQHRTVFLGASQQASVMVNEEDHIRIQCVTTGLDLAKPLKLAFAMDDLLESKLDIAFDEKMGYLTSSPTNLGTGLRASVLLHLPGLVFTRNVSNIINISPQLGLAVRPLFGDEKEQPGCLFQIANQLTLGYSEQELIDNLRGAVTEIVAHERRARKALALYMKERLEDEVWRAFGTLSYARLLSEKEALELLSRLRLGMDLKLIRGLAPECYGQLLLSSRTSFLQNLAANENLSKTEIDRLRAQHMRRLMEQHHVRREE</sequence>
<keyword evidence="4 5" id="KW-0067">ATP-binding</keyword>
<dbReference type="EMBL" id="FNJQ01000001">
    <property type="protein sequence ID" value="SDO75442.1"/>
    <property type="molecule type" value="Genomic_DNA"/>
</dbReference>
<dbReference type="OrthoDB" id="9791353at2"/>
<dbReference type="AlphaFoldDB" id="A0A1H0M4M5"/>
<dbReference type="SUPFAM" id="SSF55931">
    <property type="entry name" value="Glutamine synthetase/guanido kinase"/>
    <property type="match status" value="1"/>
</dbReference>
<dbReference type="PANTHER" id="PTHR11547">
    <property type="entry name" value="ARGININE OR CREATINE KINASE"/>
    <property type="match status" value="1"/>
</dbReference>
<name>A0A1H0M4M5_SELRU</name>
<dbReference type="PANTHER" id="PTHR11547:SF38">
    <property type="entry name" value="ARGININE KINASE 1-RELATED"/>
    <property type="match status" value="1"/>
</dbReference>
<keyword evidence="1 5" id="KW-0808">Transferase</keyword>
<dbReference type="GO" id="GO:0005615">
    <property type="term" value="C:extracellular space"/>
    <property type="evidence" value="ECO:0007669"/>
    <property type="project" value="TreeGrafter"/>
</dbReference>
<evidence type="ECO:0000256" key="3">
    <source>
        <dbReference type="ARBA" id="ARBA00022777"/>
    </source>
</evidence>
<protein>
    <submittedName>
        <fullName evidence="7">Protein arginine kinase</fullName>
    </submittedName>
</protein>
<comment type="similarity">
    <text evidence="5">Belongs to the ATP:guanido phosphotransferase family.</text>
</comment>
<feature type="binding site" evidence="5">
    <location>
        <begin position="207"/>
        <end position="212"/>
    </location>
    <ligand>
        <name>ATP</name>
        <dbReference type="ChEBI" id="CHEBI:30616"/>
    </ligand>
</feature>
<dbReference type="GO" id="GO:0005524">
    <property type="term" value="F:ATP binding"/>
    <property type="evidence" value="ECO:0007669"/>
    <property type="project" value="UniProtKB-UniRule"/>
</dbReference>
<dbReference type="Proteomes" id="UP000182412">
    <property type="component" value="Unassembled WGS sequence"/>
</dbReference>
<dbReference type="GO" id="GO:0004111">
    <property type="term" value="F:creatine kinase activity"/>
    <property type="evidence" value="ECO:0007669"/>
    <property type="project" value="InterPro"/>
</dbReference>
<evidence type="ECO:0000259" key="6">
    <source>
        <dbReference type="PROSITE" id="PS51510"/>
    </source>
</evidence>
<dbReference type="PROSITE" id="PS51510">
    <property type="entry name" value="PHOSPHAGEN_KINASE_C"/>
    <property type="match status" value="1"/>
</dbReference>